<name>A0ABT8SBQ0_9BURK</name>
<protein>
    <submittedName>
        <fullName evidence="2">Uncharacterized protein</fullName>
    </submittedName>
</protein>
<accession>A0ABT8SBQ0</accession>
<organism evidence="2 3">
    <name type="scientific">Variovorax ginsengisoli</name>
    <dbReference type="NCBI Taxonomy" id="363844"/>
    <lineage>
        <taxon>Bacteria</taxon>
        <taxon>Pseudomonadati</taxon>
        <taxon>Pseudomonadota</taxon>
        <taxon>Betaproteobacteria</taxon>
        <taxon>Burkholderiales</taxon>
        <taxon>Comamonadaceae</taxon>
        <taxon>Variovorax</taxon>
    </lineage>
</organism>
<keyword evidence="3" id="KW-1185">Reference proteome</keyword>
<dbReference type="RefSeq" id="WP_301813522.1">
    <property type="nucleotide sequence ID" value="NZ_JAUJZH010000022.1"/>
</dbReference>
<evidence type="ECO:0000313" key="2">
    <source>
        <dbReference type="EMBL" id="MDO1535714.1"/>
    </source>
</evidence>
<gene>
    <name evidence="2" type="ORF">Q2T77_25865</name>
</gene>
<sequence>MGEHIGAMETYARLAMKAQCQCRTTAEMKNPPVVFARQANISNGPQQLNNGVPAGDAERAAQAHAGEDNIVPDRTIADATRQPCH</sequence>
<dbReference type="EMBL" id="JAUKVY010000022">
    <property type="protein sequence ID" value="MDO1535714.1"/>
    <property type="molecule type" value="Genomic_DNA"/>
</dbReference>
<proteinExistence type="predicted"/>
<feature type="region of interest" description="Disordered" evidence="1">
    <location>
        <begin position="60"/>
        <end position="85"/>
    </location>
</feature>
<dbReference type="Proteomes" id="UP001169027">
    <property type="component" value="Unassembled WGS sequence"/>
</dbReference>
<comment type="caution">
    <text evidence="2">The sequence shown here is derived from an EMBL/GenBank/DDBJ whole genome shotgun (WGS) entry which is preliminary data.</text>
</comment>
<reference evidence="2" key="1">
    <citation type="submission" date="2023-06" db="EMBL/GenBank/DDBJ databases">
        <authorList>
            <person name="Jiang Y."/>
            <person name="Liu Q."/>
        </authorList>
    </citation>
    <scope>NUCLEOTIDE SEQUENCE</scope>
    <source>
        <strain evidence="2">CGMCC 1.12090</strain>
    </source>
</reference>
<evidence type="ECO:0000313" key="3">
    <source>
        <dbReference type="Proteomes" id="UP001169027"/>
    </source>
</evidence>
<evidence type="ECO:0000256" key="1">
    <source>
        <dbReference type="SAM" id="MobiDB-lite"/>
    </source>
</evidence>